<keyword evidence="1" id="KW-0812">Transmembrane</keyword>
<sequence>MKLQFKKPTKTFYIRLIAILIIILVAIWMYVIGKQHNIYIDNKDYGSYKAFSWVDVTVDKQEPLGLAKRDRDVFTVVNQTHKFKVEADGETKEVKLRIPLEMKNVIINLPAFMAGLDQAEWMSEFIIETVSVESQTEAIVTDDTAVFFE</sequence>
<dbReference type="Proteomes" id="UP000460549">
    <property type="component" value="Unassembled WGS sequence"/>
</dbReference>
<comment type="caution">
    <text evidence="2">The sequence shown here is derived from an EMBL/GenBank/DDBJ whole genome shotgun (WGS) entry which is preliminary data.</text>
</comment>
<organism evidence="2 3">
    <name type="scientific">Bullifex porci</name>
    <dbReference type="NCBI Taxonomy" id="2606638"/>
    <lineage>
        <taxon>Bacteria</taxon>
        <taxon>Pseudomonadati</taxon>
        <taxon>Spirochaetota</taxon>
        <taxon>Spirochaetia</taxon>
        <taxon>Spirochaetales</taxon>
        <taxon>Spirochaetaceae</taxon>
        <taxon>Bullifex</taxon>
    </lineage>
</organism>
<keyword evidence="1" id="KW-0472">Membrane</keyword>
<dbReference type="EMBL" id="VUNN01000017">
    <property type="protein sequence ID" value="MSU06779.1"/>
    <property type="molecule type" value="Genomic_DNA"/>
</dbReference>
<keyword evidence="3" id="KW-1185">Reference proteome</keyword>
<gene>
    <name evidence="2" type="ORF">FYJ80_08320</name>
</gene>
<reference evidence="2 3" key="1">
    <citation type="submission" date="2019-08" db="EMBL/GenBank/DDBJ databases">
        <title>In-depth cultivation of the pig gut microbiome towards novel bacterial diversity and tailored functional studies.</title>
        <authorList>
            <person name="Wylensek D."/>
            <person name="Hitch T.C.A."/>
            <person name="Clavel T."/>
        </authorList>
    </citation>
    <scope>NUCLEOTIDE SEQUENCE [LARGE SCALE GENOMIC DNA]</scope>
    <source>
        <strain evidence="2 3">NM-380-WT-3C1</strain>
    </source>
</reference>
<dbReference type="Pfam" id="PF20377">
    <property type="entry name" value="DUF6672"/>
    <property type="match status" value="1"/>
</dbReference>
<keyword evidence="1" id="KW-1133">Transmembrane helix</keyword>
<feature type="transmembrane region" description="Helical" evidence="1">
    <location>
        <begin position="12"/>
        <end position="31"/>
    </location>
</feature>
<protein>
    <submittedName>
        <fullName evidence="2">Uncharacterized protein</fullName>
    </submittedName>
</protein>
<evidence type="ECO:0000313" key="2">
    <source>
        <dbReference type="EMBL" id="MSU06779.1"/>
    </source>
</evidence>
<dbReference type="InterPro" id="IPR046654">
    <property type="entry name" value="DUF6672"/>
</dbReference>
<evidence type="ECO:0000256" key="1">
    <source>
        <dbReference type="SAM" id="Phobius"/>
    </source>
</evidence>
<dbReference type="AlphaFoldDB" id="A0A7X2PDB9"/>
<dbReference type="RefSeq" id="WP_154425913.1">
    <property type="nucleotide sequence ID" value="NZ_VUNN01000017.1"/>
</dbReference>
<accession>A0A7X2PDB9</accession>
<evidence type="ECO:0000313" key="3">
    <source>
        <dbReference type="Proteomes" id="UP000460549"/>
    </source>
</evidence>
<name>A0A7X2PDB9_9SPIO</name>
<proteinExistence type="predicted"/>